<dbReference type="InterPro" id="IPR038765">
    <property type="entry name" value="Papain-like_cys_pep_sf"/>
</dbReference>
<evidence type="ECO:0000256" key="2">
    <source>
        <dbReference type="SAM" id="SignalP"/>
    </source>
</evidence>
<feature type="compositionally biased region" description="Polar residues" evidence="1">
    <location>
        <begin position="255"/>
        <end position="264"/>
    </location>
</feature>
<evidence type="ECO:0000313" key="3">
    <source>
        <dbReference type="EMBL" id="QIA91117.1"/>
    </source>
</evidence>
<feature type="chain" id="PRO_5043905085" evidence="2">
    <location>
        <begin position="29"/>
        <end position="510"/>
    </location>
</feature>
<evidence type="ECO:0000313" key="4">
    <source>
        <dbReference type="Proteomes" id="UP000463931"/>
    </source>
</evidence>
<dbReference type="Proteomes" id="UP000463931">
    <property type="component" value="Plasmid unnamed"/>
</dbReference>
<keyword evidence="3" id="KW-0614">Plasmid</keyword>
<dbReference type="Gene3D" id="3.90.1720.10">
    <property type="entry name" value="endopeptidase domain like (from Nostoc punctiforme)"/>
    <property type="match status" value="1"/>
</dbReference>
<evidence type="ECO:0000256" key="1">
    <source>
        <dbReference type="SAM" id="MobiDB-lite"/>
    </source>
</evidence>
<protein>
    <submittedName>
        <fullName evidence="3">Uncharacterized protein</fullName>
    </submittedName>
</protein>
<feature type="compositionally biased region" description="Low complexity" evidence="1">
    <location>
        <begin position="421"/>
        <end position="437"/>
    </location>
</feature>
<feature type="region of interest" description="Disordered" evidence="1">
    <location>
        <begin position="242"/>
        <end position="264"/>
    </location>
</feature>
<gene>
    <name evidence="3" type="ORF">FEE40_12975</name>
</gene>
<reference evidence="3 4" key="1">
    <citation type="journal article" date="2019" name="Nat. Med.">
        <title>Preventing dysbiosis of the neonatal mouse intestinal microbiome protects against late-onset sepsis.</title>
        <authorList>
            <person name="Singer J.R."/>
            <person name="Blosser E.G."/>
            <person name="Zindl C.L."/>
            <person name="Silberger D.J."/>
            <person name="Conlan S."/>
            <person name="Laufer V.A."/>
            <person name="DiToro D."/>
            <person name="Deming C."/>
            <person name="Kumar R."/>
            <person name="Morrow C.D."/>
            <person name="Segre J.A."/>
            <person name="Gray M.J."/>
            <person name="Randolph D.A."/>
            <person name="Weaver C.T."/>
        </authorList>
    </citation>
    <scope>NUCLEOTIDE SEQUENCE [LARGE SCALE GENOMIC DNA]</scope>
    <source>
        <strain evidence="3 4">V10</strain>
    </source>
</reference>
<sequence length="510" mass="55057">MYLDKKKTLITVMIVPTILLLYKNTATAAFTEDGNLKVCLTSSDDNNIPTTSESGETIDADTHSDVTIDYKETATPIGKANAKKLAKATAETASKTYGIKADPGLIYAQWAQESGPNFNASPNLNNEGHNLGGLSAPVPDWLAKKGAKTGSAHAEGDGSYIYFPDYKTFAEAYISGYYKAVPEALKAGSKSGEKDADVEAFCITLKKHGYFTADVSEYANNVKSLYAMYYGADDIADSAEGATDATSDFSDDPCSGSSNTATDSSDIAQNAESFIGYFVGHYLQNHNPKLVSDREEGNSWSVADIKKDGYTDCSGFVWTVLKVSGYNVPAGMAWNTATMADDAKGKQQYLKQVDKANAKAGTIVTAGGTGDAGHTVILAEDWHGDETLCYSMGSDDGVVKRAYKYVMAAHPADTATFCIPSSDSQKSGSSSNSSNTSADEEARKWIIQKESGGQVKATNGRYYGLYQLDLAYLNGDLSESNQHKVAESYMRSRYGSWTKAKEFWQSHNWW</sequence>
<feature type="signal peptide" evidence="2">
    <location>
        <begin position="1"/>
        <end position="28"/>
    </location>
</feature>
<organism evidence="3 4">
    <name type="scientific">Ligilactobacillus murinus</name>
    <dbReference type="NCBI Taxonomy" id="1622"/>
    <lineage>
        <taxon>Bacteria</taxon>
        <taxon>Bacillati</taxon>
        <taxon>Bacillota</taxon>
        <taxon>Bacilli</taxon>
        <taxon>Lactobacillales</taxon>
        <taxon>Lactobacillaceae</taxon>
        <taxon>Ligilactobacillus</taxon>
    </lineage>
</organism>
<dbReference type="EMBL" id="CP040853">
    <property type="protein sequence ID" value="QIA91117.1"/>
    <property type="molecule type" value="Genomic_DNA"/>
</dbReference>
<keyword evidence="2" id="KW-0732">Signal</keyword>
<dbReference type="AlphaFoldDB" id="A0AAE7BR86"/>
<name>A0AAE7BR86_9LACO</name>
<geneLocation type="plasmid" evidence="3 4">
    <name>unnamed</name>
</geneLocation>
<dbReference type="SUPFAM" id="SSF54001">
    <property type="entry name" value="Cysteine proteinases"/>
    <property type="match status" value="1"/>
</dbReference>
<proteinExistence type="predicted"/>
<feature type="region of interest" description="Disordered" evidence="1">
    <location>
        <begin position="421"/>
        <end position="440"/>
    </location>
</feature>
<accession>A0AAE7BR86</accession>